<protein>
    <submittedName>
        <fullName evidence="6">OLC1v1036941C1</fullName>
    </submittedName>
</protein>
<dbReference type="PROSITE" id="PS50081">
    <property type="entry name" value="ZF_DAG_PE_2"/>
    <property type="match status" value="2"/>
</dbReference>
<keyword evidence="4" id="KW-0862">Zinc</keyword>
<evidence type="ECO:0000259" key="5">
    <source>
        <dbReference type="PROSITE" id="PS50081"/>
    </source>
</evidence>
<evidence type="ECO:0000256" key="4">
    <source>
        <dbReference type="ARBA" id="ARBA00022833"/>
    </source>
</evidence>
<dbReference type="InterPro" id="IPR004146">
    <property type="entry name" value="DC1"/>
</dbReference>
<gene>
    <name evidence="6" type="ORF">OLC1_LOCUS9942</name>
</gene>
<proteinExistence type="predicted"/>
<dbReference type="PANTHER" id="PTHR32410">
    <property type="entry name" value="CYSTEINE/HISTIDINE-RICH C1 DOMAIN FAMILY PROTEIN"/>
    <property type="match status" value="1"/>
</dbReference>
<dbReference type="InterPro" id="IPR053192">
    <property type="entry name" value="Vacuole_Formation_Reg"/>
</dbReference>
<dbReference type="GO" id="GO:0008270">
    <property type="term" value="F:zinc ion binding"/>
    <property type="evidence" value="ECO:0007669"/>
    <property type="project" value="UniProtKB-KW"/>
</dbReference>
<evidence type="ECO:0000313" key="7">
    <source>
        <dbReference type="Proteomes" id="UP001161247"/>
    </source>
</evidence>
<dbReference type="Proteomes" id="UP001161247">
    <property type="component" value="Chromosome 3"/>
</dbReference>
<dbReference type="SUPFAM" id="SSF57889">
    <property type="entry name" value="Cysteine-rich domain"/>
    <property type="match status" value="5"/>
</dbReference>
<keyword evidence="7" id="KW-1185">Reference proteome</keyword>
<keyword evidence="2" id="KW-0677">Repeat</keyword>
<dbReference type="PANTHER" id="PTHR32410:SF216">
    <property type="entry name" value="PHORBOL-ESTER_DAG-TYPE DOMAIN-CONTAINING PROTEIN"/>
    <property type="match status" value="1"/>
</dbReference>
<organism evidence="6 7">
    <name type="scientific">Oldenlandia corymbosa var. corymbosa</name>
    <dbReference type="NCBI Taxonomy" id="529605"/>
    <lineage>
        <taxon>Eukaryota</taxon>
        <taxon>Viridiplantae</taxon>
        <taxon>Streptophyta</taxon>
        <taxon>Embryophyta</taxon>
        <taxon>Tracheophyta</taxon>
        <taxon>Spermatophyta</taxon>
        <taxon>Magnoliopsida</taxon>
        <taxon>eudicotyledons</taxon>
        <taxon>Gunneridae</taxon>
        <taxon>Pentapetalae</taxon>
        <taxon>asterids</taxon>
        <taxon>lamiids</taxon>
        <taxon>Gentianales</taxon>
        <taxon>Rubiaceae</taxon>
        <taxon>Rubioideae</taxon>
        <taxon>Spermacoceae</taxon>
        <taxon>Hedyotis-Oldenlandia complex</taxon>
        <taxon>Oldenlandia</taxon>
    </lineage>
</organism>
<evidence type="ECO:0000256" key="3">
    <source>
        <dbReference type="ARBA" id="ARBA00022771"/>
    </source>
</evidence>
<dbReference type="InterPro" id="IPR001965">
    <property type="entry name" value="Znf_PHD"/>
</dbReference>
<feature type="domain" description="Phorbol-ester/DAG-type" evidence="5">
    <location>
        <begin position="21"/>
        <end position="69"/>
    </location>
</feature>
<accession>A0AAV1CXY3</accession>
<dbReference type="Pfam" id="PF03107">
    <property type="entry name" value="C1_2"/>
    <property type="match status" value="6"/>
</dbReference>
<dbReference type="PROSITE" id="PS01359">
    <property type="entry name" value="ZF_PHD_1"/>
    <property type="match status" value="1"/>
</dbReference>
<feature type="domain" description="Phorbol-ester/DAG-type" evidence="5">
    <location>
        <begin position="450"/>
        <end position="510"/>
    </location>
</feature>
<dbReference type="SMART" id="SM00249">
    <property type="entry name" value="PHD"/>
    <property type="match status" value="5"/>
</dbReference>
<dbReference type="InterPro" id="IPR019786">
    <property type="entry name" value="Zinc_finger_PHD-type_CS"/>
</dbReference>
<dbReference type="InterPro" id="IPR046349">
    <property type="entry name" value="C1-like_sf"/>
</dbReference>
<dbReference type="SMART" id="SM00109">
    <property type="entry name" value="C1"/>
    <property type="match status" value="2"/>
</dbReference>
<evidence type="ECO:0000313" key="6">
    <source>
        <dbReference type="EMBL" id="CAI9100023.1"/>
    </source>
</evidence>
<evidence type="ECO:0000256" key="1">
    <source>
        <dbReference type="ARBA" id="ARBA00022723"/>
    </source>
</evidence>
<keyword evidence="3" id="KW-0863">Zinc-finger</keyword>
<evidence type="ECO:0000256" key="2">
    <source>
        <dbReference type="ARBA" id="ARBA00022737"/>
    </source>
</evidence>
<reference evidence="6" key="1">
    <citation type="submission" date="2023-03" db="EMBL/GenBank/DDBJ databases">
        <authorList>
            <person name="Julca I."/>
        </authorList>
    </citation>
    <scope>NUCLEOTIDE SEQUENCE</scope>
</reference>
<name>A0AAV1CXY3_OLDCO</name>
<dbReference type="InterPro" id="IPR002219">
    <property type="entry name" value="PKC_DAG/PE"/>
</dbReference>
<dbReference type="EMBL" id="OX459120">
    <property type="protein sequence ID" value="CAI9100023.1"/>
    <property type="molecule type" value="Genomic_DNA"/>
</dbReference>
<keyword evidence="1" id="KW-0479">Metal-binding</keyword>
<sequence>MEELFHNSHPEHPLKPITKLHHDESAGTSKSCNGCRKPLRTKAGEPYFSCEECQFFLHKRCAEMPSEIQKHPLHPKHKLALFASPPSSYSKCDACRGACESFVYHCSICWFDLHIWCAFPETKLDHPSHEHPLVCLQKPSIFTCDACGGRDEQQSYVCAQCHLWIHMSCALLPSINYRNDHNHPFSLAYSVPTEFLRHEIPCEFCFKEIPFYSWVYYCSPCRYIFHLGCFGNYRNSRTPRIVTPGTLKLPTSNFVEVIKEWLQVRRKEILQDPKVVNPSRCEHSLVSVNLENVSNSNDKEIVCKVCTEPIVSFCGKCEQCNYFFHFTCAQLPKEIDPSHHERGMHKLQLCFLKNVWGKIICDGCGLDCNGYFYKCSTCFRGYHLDVKCALLPYSLMHMAHRHNLPLHQNYGNTSSKCRSCGVRPSWLFFSCGDCEFFLDYECVTLPETVKHRWDKHPLQLSFPPFSDRPEEFYCEICEEEIHPKRWHYHCKECDRSFHPNCIPKIRYRNCIFGATLEYGKHPHALRFVREGYYYSKCDSCRKLMHGKRVFECASCRFCICLSCVSEVAKSGKVIGPDQISE</sequence>
<dbReference type="AlphaFoldDB" id="A0AAV1CXY3"/>